<evidence type="ECO:0000313" key="2">
    <source>
        <dbReference type="Proteomes" id="UP000000490"/>
    </source>
</evidence>
<organism evidence="1 2">
    <name type="scientific">Francisella salina</name>
    <dbReference type="NCBI Taxonomy" id="573569"/>
    <lineage>
        <taxon>Bacteria</taxon>
        <taxon>Pseudomonadati</taxon>
        <taxon>Pseudomonadota</taxon>
        <taxon>Gammaproteobacteria</taxon>
        <taxon>Thiotrichales</taxon>
        <taxon>Francisellaceae</taxon>
        <taxon>Francisella</taxon>
    </lineage>
</organism>
<name>A0ABN3ZIY6_FRAST</name>
<dbReference type="EMBL" id="CP002872">
    <property type="protein sequence ID" value="AEI35051.1"/>
    <property type="molecule type" value="Genomic_DNA"/>
</dbReference>
<sequence>MSDANENALAENIKRELSHNQKGQVNRREKIKFILKIFAKKYPVIAESNARDNLKIEQGSLFAFIIYNIYYTACVYDLKTIERHYNECLSGVRPGECSFLPNASDLKDTSYMDPLFAFRVYASIYNYVHATTTFEESLQENKSNDADKIDINSNKLLGSSDQSKIIALMCSFINLIPGNTEKIKIYLNHALGLDEDQIKEYIDIFNYIASGKYSENDSKKNLIQLRNVVSFVNFNTSIALLQGGITEYQKKYERKANSNLLNTGVEGLSGVVVQSICDQLVTLAQSGINLGLSYSGLSIIAKHNVLKIMETGVVDGLSGTLVDNILGPVNLGSGYGYRSAHDGKSLAEVDYNAYLKQVELQNIQSFLKNAITTPIYAITSKATSIKSKGYGLKNRHGVTGQRRAFLFDIYFRNIGTAVSNIFDVLAYGRKDDNKFNFAERVIQKEYENLLTTLDTLPNREETNIGSLYFCFKLHYPWQIGGNPMDFDVKSKDFKGRVSNWRKSKFGIA</sequence>
<evidence type="ECO:0000313" key="1">
    <source>
        <dbReference type="EMBL" id="AEI35051.1"/>
    </source>
</evidence>
<proteinExistence type="predicted"/>
<protein>
    <submittedName>
        <fullName evidence="1">Uncharacterized protein</fullName>
    </submittedName>
</protein>
<keyword evidence="2" id="KW-1185">Reference proteome</keyword>
<gene>
    <name evidence="1" type="ordered locus">F7308_0123</name>
</gene>
<reference evidence="1" key="1">
    <citation type="submission" date="2011-05" db="EMBL/GenBank/DDBJ databases">
        <authorList>
            <person name="Kuske C.R."/>
            <person name="Challacombe J.F."/>
            <person name="Siddaramappa S."/>
            <person name="Petersen J.M."/>
            <person name="Bruce D.C."/>
        </authorList>
    </citation>
    <scope>NUCLEOTIDE SEQUENCE</scope>
    <source>
        <strain evidence="1">TX077308</strain>
    </source>
</reference>
<dbReference type="Proteomes" id="UP000000490">
    <property type="component" value="Chromosome"/>
</dbReference>
<accession>A0ABN3ZIY6</accession>